<accession>A0A1I5QV76</accession>
<dbReference type="Gene3D" id="1.25.40.10">
    <property type="entry name" value="Tetratricopeptide repeat domain"/>
    <property type="match status" value="1"/>
</dbReference>
<dbReference type="AlphaFoldDB" id="A0A1I5QV76"/>
<evidence type="ECO:0000256" key="3">
    <source>
        <dbReference type="ARBA" id="ARBA00022801"/>
    </source>
</evidence>
<evidence type="ECO:0000313" key="10">
    <source>
        <dbReference type="EMBL" id="SFP50155.1"/>
    </source>
</evidence>
<dbReference type="SUPFAM" id="SSF48452">
    <property type="entry name" value="TPR-like"/>
    <property type="match status" value="1"/>
</dbReference>
<dbReference type="InterPro" id="IPR011990">
    <property type="entry name" value="TPR-like_helical_dom_sf"/>
</dbReference>
<dbReference type="GO" id="GO:0004222">
    <property type="term" value="F:metalloendopeptidase activity"/>
    <property type="evidence" value="ECO:0007669"/>
    <property type="project" value="InterPro"/>
</dbReference>
<proteinExistence type="inferred from homology"/>
<reference evidence="10 11" key="1">
    <citation type="submission" date="2016-10" db="EMBL/GenBank/DDBJ databases">
        <authorList>
            <person name="de Groot N.N."/>
        </authorList>
    </citation>
    <scope>NUCLEOTIDE SEQUENCE [LARGE SCALE GENOMIC DNA]</scope>
    <source>
        <strain evidence="10 11">CGMCC 1.9113</strain>
    </source>
</reference>
<keyword evidence="2" id="KW-0479">Metal-binding</keyword>
<keyword evidence="5 6" id="KW-0482">Metalloprotease</keyword>
<gene>
    <name evidence="10" type="ORF">SAMN04488241_102310</name>
</gene>
<dbReference type="GO" id="GO:0046872">
    <property type="term" value="F:metal ion binding"/>
    <property type="evidence" value="ECO:0007669"/>
    <property type="project" value="UniProtKB-KW"/>
</dbReference>
<feature type="chain" id="PRO_5011561553" evidence="8">
    <location>
        <begin position="23"/>
        <end position="394"/>
    </location>
</feature>
<name>A0A1I5QV76_9SPHN</name>
<dbReference type="Pfam" id="PF01435">
    <property type="entry name" value="Peptidase_M48"/>
    <property type="match status" value="1"/>
</dbReference>
<evidence type="ECO:0000256" key="4">
    <source>
        <dbReference type="ARBA" id="ARBA00022833"/>
    </source>
</evidence>
<dbReference type="GO" id="GO:0016020">
    <property type="term" value="C:membrane"/>
    <property type="evidence" value="ECO:0007669"/>
    <property type="project" value="TreeGrafter"/>
</dbReference>
<keyword evidence="11" id="KW-1185">Reference proteome</keyword>
<dbReference type="Gene3D" id="3.30.2010.10">
    <property type="entry name" value="Metalloproteases ('zincins'), catalytic domain"/>
    <property type="match status" value="1"/>
</dbReference>
<comment type="similarity">
    <text evidence="6">Belongs to the peptidase M48 family.</text>
</comment>
<feature type="signal peptide" evidence="8">
    <location>
        <begin position="1"/>
        <end position="22"/>
    </location>
</feature>
<evidence type="ECO:0000313" key="11">
    <source>
        <dbReference type="Proteomes" id="UP000199586"/>
    </source>
</evidence>
<keyword evidence="4 6" id="KW-0862">Zinc</keyword>
<dbReference type="Proteomes" id="UP000199586">
    <property type="component" value="Unassembled WGS sequence"/>
</dbReference>
<organism evidence="10 11">
    <name type="scientific">Sphingomonas rubra</name>
    <dbReference type="NCBI Taxonomy" id="634430"/>
    <lineage>
        <taxon>Bacteria</taxon>
        <taxon>Pseudomonadati</taxon>
        <taxon>Pseudomonadota</taxon>
        <taxon>Alphaproteobacteria</taxon>
        <taxon>Sphingomonadales</taxon>
        <taxon>Sphingomonadaceae</taxon>
        <taxon>Sphingomonas</taxon>
    </lineage>
</organism>
<evidence type="ECO:0000256" key="8">
    <source>
        <dbReference type="SAM" id="SignalP"/>
    </source>
</evidence>
<keyword evidence="8" id="KW-0732">Signal</keyword>
<dbReference type="InterPro" id="IPR051156">
    <property type="entry name" value="Mito/Outer_Membr_Metalloprot"/>
</dbReference>
<dbReference type="InterPro" id="IPR001915">
    <property type="entry name" value="Peptidase_M48"/>
</dbReference>
<dbReference type="EMBL" id="FOXP01000002">
    <property type="protein sequence ID" value="SFP50155.1"/>
    <property type="molecule type" value="Genomic_DNA"/>
</dbReference>
<dbReference type="RefSeq" id="WP_245739052.1">
    <property type="nucleotide sequence ID" value="NZ_FOXP01000002.1"/>
</dbReference>
<keyword evidence="3 6" id="KW-0378">Hydrolase</keyword>
<evidence type="ECO:0000259" key="9">
    <source>
        <dbReference type="Pfam" id="PF01435"/>
    </source>
</evidence>
<dbReference type="CDD" id="cd07324">
    <property type="entry name" value="M48C_Oma1-like"/>
    <property type="match status" value="1"/>
</dbReference>
<evidence type="ECO:0000256" key="5">
    <source>
        <dbReference type="ARBA" id="ARBA00023049"/>
    </source>
</evidence>
<dbReference type="PANTHER" id="PTHR22726:SF1">
    <property type="entry name" value="METALLOENDOPEPTIDASE OMA1, MITOCHONDRIAL"/>
    <property type="match status" value="1"/>
</dbReference>
<evidence type="ECO:0000256" key="1">
    <source>
        <dbReference type="ARBA" id="ARBA00022670"/>
    </source>
</evidence>
<dbReference type="PANTHER" id="PTHR22726">
    <property type="entry name" value="METALLOENDOPEPTIDASE OMA1"/>
    <property type="match status" value="1"/>
</dbReference>
<dbReference type="STRING" id="634430.SAMN04488241_102310"/>
<protein>
    <submittedName>
        <fullName evidence="10">Peptidase family M48</fullName>
    </submittedName>
</protein>
<evidence type="ECO:0000256" key="2">
    <source>
        <dbReference type="ARBA" id="ARBA00022723"/>
    </source>
</evidence>
<comment type="cofactor">
    <cofactor evidence="6">
        <name>Zn(2+)</name>
        <dbReference type="ChEBI" id="CHEBI:29105"/>
    </cofactor>
    <text evidence="6">Binds 1 zinc ion per subunit.</text>
</comment>
<evidence type="ECO:0000256" key="7">
    <source>
        <dbReference type="SAM" id="MobiDB-lite"/>
    </source>
</evidence>
<dbReference type="GO" id="GO:0051603">
    <property type="term" value="P:proteolysis involved in protein catabolic process"/>
    <property type="evidence" value="ECO:0007669"/>
    <property type="project" value="TreeGrafter"/>
</dbReference>
<feature type="region of interest" description="Disordered" evidence="7">
    <location>
        <begin position="223"/>
        <end position="243"/>
    </location>
</feature>
<keyword evidence="1 6" id="KW-0645">Protease</keyword>
<sequence>MRRARTALTAALALLGAMPAAGQGLKEPVAAGYLPQDKDERGLWMQVDEAERQLKTSNFLLRDPALNAYVRGVFCRTVGAEACAGVRIYLLRTADFNAAMMPNGTMMVYSGLLLRVRDEAQLAAVLGHEFTHYQYRHSLRNFRDAKTKANAVAWLSMIPVAGYAAAAAVTAVQIGVLGSVYSFSRDMEREADAGSIPLMAKAGYDPGEAARVWEQLRAEQDATAAARGTKSRKDRTGGLFASHPPTAERVANLRALAAAQPAGERTDGRGAYRAALKPWWPQLVDDQVKLNDFGATEYLLGHLAEDGWMAELLYARGELYRQRGRPDDLAQAAGFYGQAVALADAPVEAWRGLGLSALRAGREDEGRAALKTYLAKRPEAGDRAMIAMLAGEAG</sequence>
<evidence type="ECO:0000256" key="6">
    <source>
        <dbReference type="RuleBase" id="RU003983"/>
    </source>
</evidence>
<feature type="domain" description="Peptidase M48" evidence="9">
    <location>
        <begin position="89"/>
        <end position="256"/>
    </location>
</feature>